<dbReference type="PROSITE" id="PS00497">
    <property type="entry name" value="TYROSINASE_1"/>
    <property type="match status" value="1"/>
</dbReference>
<comment type="similarity">
    <text evidence="2">Belongs to the tyrosinase family.</text>
</comment>
<accession>A0A317WUV6</accession>
<evidence type="ECO:0000259" key="12">
    <source>
        <dbReference type="PROSITE" id="PS00497"/>
    </source>
</evidence>
<evidence type="ECO:0000256" key="7">
    <source>
        <dbReference type="ARBA" id="ARBA00023033"/>
    </source>
</evidence>
<dbReference type="Proteomes" id="UP000247233">
    <property type="component" value="Unassembled WGS sequence"/>
</dbReference>
<dbReference type="GO" id="GO:0046872">
    <property type="term" value="F:metal ion binding"/>
    <property type="evidence" value="ECO:0007669"/>
    <property type="project" value="UniProtKB-KW"/>
</dbReference>
<evidence type="ECO:0000256" key="5">
    <source>
        <dbReference type="ARBA" id="ARBA00023002"/>
    </source>
</evidence>
<dbReference type="GO" id="GO:0042438">
    <property type="term" value="P:melanin biosynthetic process"/>
    <property type="evidence" value="ECO:0007669"/>
    <property type="project" value="UniProtKB-KW"/>
</dbReference>
<dbReference type="GeneID" id="37070006"/>
<dbReference type="Gene3D" id="2.60.310.20">
    <property type="match status" value="1"/>
</dbReference>
<keyword evidence="8" id="KW-0470">Melanin biosynthesis</keyword>
<dbReference type="InterPro" id="IPR002227">
    <property type="entry name" value="Tyrosinase_Cu-bd"/>
</dbReference>
<dbReference type="AlphaFoldDB" id="A0A317WUV6"/>
<dbReference type="Gene3D" id="1.10.1280.10">
    <property type="entry name" value="Di-copper center containing domain from catechol oxidase"/>
    <property type="match status" value="1"/>
</dbReference>
<comment type="catalytic activity">
    <reaction evidence="10">
        <text>L-tyrosine + O2 = L-dopaquinone + H2O</text>
        <dbReference type="Rhea" id="RHEA:18117"/>
        <dbReference type="ChEBI" id="CHEBI:15377"/>
        <dbReference type="ChEBI" id="CHEBI:15379"/>
        <dbReference type="ChEBI" id="CHEBI:57924"/>
        <dbReference type="ChEBI" id="CHEBI:58315"/>
        <dbReference type="EC" id="1.14.18.1"/>
    </reaction>
</comment>
<feature type="region of interest" description="Disordered" evidence="11">
    <location>
        <begin position="1"/>
        <end position="41"/>
    </location>
</feature>
<comment type="catalytic activity">
    <reaction evidence="9">
        <text>2 L-dopa + O2 = 2 L-dopaquinone + 2 H2O</text>
        <dbReference type="Rhea" id="RHEA:34287"/>
        <dbReference type="ChEBI" id="CHEBI:15377"/>
        <dbReference type="ChEBI" id="CHEBI:15379"/>
        <dbReference type="ChEBI" id="CHEBI:57504"/>
        <dbReference type="ChEBI" id="CHEBI:57924"/>
        <dbReference type="EC" id="1.14.18.1"/>
    </reaction>
</comment>
<dbReference type="PANTHER" id="PTHR11474">
    <property type="entry name" value="TYROSINASE FAMILY MEMBER"/>
    <property type="match status" value="1"/>
</dbReference>
<keyword evidence="5" id="KW-0560">Oxidoreductase</keyword>
<dbReference type="EMBL" id="MSFL01000003">
    <property type="protein sequence ID" value="PWY89865.1"/>
    <property type="molecule type" value="Genomic_DNA"/>
</dbReference>
<dbReference type="STRING" id="1448321.A0A317WUV6"/>
<evidence type="ECO:0000256" key="8">
    <source>
        <dbReference type="ARBA" id="ARBA00023101"/>
    </source>
</evidence>
<dbReference type="EC" id="1.14.18.1" evidence="3"/>
<sequence>MAPKLETRPKPKPKPQQKADVLSNPVGGIPVDPGQPIPKRRDIREWSQSTKIEDQIQKSLYIRALKELQERDNLNDPFSFFQLGTIHWKPFVAWNSDPKYNKDAGGYCAHATYAFPTWHRVYVIVYEKALYDVMSSIVAGIQDEPGVDIQAWKDAAKLWRHPYWDWADPKVDPMDIVPQLVRDARVSVLLPGSTTDYETIHPNPLHKFTNKVWVDGHLNPVKPGQGQLVKLAMNDDRMGDYKLELVNEDGPAGIKDIFNECYGTSRHGDPSSPEWVNGVENDDLVGQTFKDNAYIPGIPDENFTDATVATNLYRLLLPTKDQSYESFSSTLNYNPDTNPGDYLSLESIHNNIHFRTGSGGGSNSNGHMSLPEVAGFDPIFFLHHSNVDRILAMWQVLNPGKWIQASYDDVQVTGPNTLGDPLYPFYKDTLQTAWTSADVQDWHTLGYTYAECDLGSDGLKTFIESTYNVTKNLQHAAGKVLGVGRNGHYDYIVNVDYDRYALDGHSYAIHLYLEDAAGKKWNLDDVYTFSAPLEEAGSVSCGNCKSQKDAGLLSRAQVPITVQLFTLLTEQSLGYASGLPANSQPSIEPGVVEELLKDQLQWSVVSYEGNEYDPGDMPGLKVTVQHAIARIPQGTEDSPAPLSLTMEKYQPLWSATHGKAAGARDPTLI</sequence>
<evidence type="ECO:0000313" key="14">
    <source>
        <dbReference type="EMBL" id="PWY89865.1"/>
    </source>
</evidence>
<comment type="caution">
    <text evidence="14">The sequence shown here is derived from an EMBL/GenBank/DDBJ whole genome shotgun (WGS) entry which is preliminary data.</text>
</comment>
<evidence type="ECO:0000256" key="10">
    <source>
        <dbReference type="ARBA" id="ARBA00048881"/>
    </source>
</evidence>
<keyword evidence="6" id="KW-0186">Copper</keyword>
<comment type="cofactor">
    <cofactor evidence="1">
        <name>Cu(2+)</name>
        <dbReference type="ChEBI" id="CHEBI:29036"/>
    </cofactor>
</comment>
<evidence type="ECO:0000256" key="6">
    <source>
        <dbReference type="ARBA" id="ARBA00023008"/>
    </source>
</evidence>
<evidence type="ECO:0000256" key="11">
    <source>
        <dbReference type="SAM" id="MobiDB-lite"/>
    </source>
</evidence>
<dbReference type="InterPro" id="IPR050316">
    <property type="entry name" value="Tyrosinase/Hemocyanin"/>
</dbReference>
<evidence type="ECO:0000256" key="1">
    <source>
        <dbReference type="ARBA" id="ARBA00001973"/>
    </source>
</evidence>
<keyword evidence="7" id="KW-0503">Monooxygenase</keyword>
<dbReference type="VEuPathDB" id="FungiDB:BO70DRAFT_426297"/>
<evidence type="ECO:0000256" key="4">
    <source>
        <dbReference type="ARBA" id="ARBA00022723"/>
    </source>
</evidence>
<dbReference type="Pfam" id="PF18132">
    <property type="entry name" value="Tyrosinase_C"/>
    <property type="match status" value="1"/>
</dbReference>
<protein>
    <recommendedName>
        <fullName evidence="3">tyrosinase</fullName>
        <ecNumber evidence="3">1.14.18.1</ecNumber>
    </recommendedName>
</protein>
<feature type="domain" description="Tyrosinase copper-binding" evidence="12">
    <location>
        <begin position="110"/>
        <end position="127"/>
    </location>
</feature>
<evidence type="ECO:0000256" key="2">
    <source>
        <dbReference type="ARBA" id="ARBA00009928"/>
    </source>
</evidence>
<proteinExistence type="inferred from homology"/>
<dbReference type="GO" id="GO:0004503">
    <property type="term" value="F:tyrosinase activity"/>
    <property type="evidence" value="ECO:0007669"/>
    <property type="project" value="UniProtKB-EC"/>
</dbReference>
<evidence type="ECO:0000313" key="15">
    <source>
        <dbReference type="Proteomes" id="UP000247233"/>
    </source>
</evidence>
<gene>
    <name evidence="14" type="ORF">BO70DRAFT_426297</name>
</gene>
<evidence type="ECO:0000256" key="3">
    <source>
        <dbReference type="ARBA" id="ARBA00011906"/>
    </source>
</evidence>
<evidence type="ECO:0000256" key="9">
    <source>
        <dbReference type="ARBA" id="ARBA00048233"/>
    </source>
</evidence>
<dbReference type="Pfam" id="PF00264">
    <property type="entry name" value="Tyrosinase"/>
    <property type="match status" value="1"/>
</dbReference>
<dbReference type="PRINTS" id="PR00092">
    <property type="entry name" value="TYROSINASE"/>
</dbReference>
<evidence type="ECO:0000259" key="13">
    <source>
        <dbReference type="PROSITE" id="PS00498"/>
    </source>
</evidence>
<dbReference type="PANTHER" id="PTHR11474:SF76">
    <property type="entry name" value="SHKT DOMAIN-CONTAINING PROTEIN"/>
    <property type="match status" value="1"/>
</dbReference>
<dbReference type="InterPro" id="IPR008922">
    <property type="entry name" value="Di-copper_centre_dom_sf"/>
</dbReference>
<dbReference type="RefSeq" id="XP_025402696.1">
    <property type="nucleotide sequence ID" value="XM_025547769.1"/>
</dbReference>
<dbReference type="InterPro" id="IPR041640">
    <property type="entry name" value="Tyrosinase_C"/>
</dbReference>
<feature type="domain" description="Tyrosinase copper-binding" evidence="13">
    <location>
        <begin position="377"/>
        <end position="388"/>
    </location>
</feature>
<name>A0A317WUV6_9EURO</name>
<keyword evidence="4" id="KW-0479">Metal-binding</keyword>
<dbReference type="OrthoDB" id="1658288at2759"/>
<dbReference type="SUPFAM" id="SSF48056">
    <property type="entry name" value="Di-copper centre-containing domain"/>
    <property type="match status" value="1"/>
</dbReference>
<organism evidence="14 15">
    <name type="scientific">Aspergillus heteromorphus CBS 117.55</name>
    <dbReference type="NCBI Taxonomy" id="1448321"/>
    <lineage>
        <taxon>Eukaryota</taxon>
        <taxon>Fungi</taxon>
        <taxon>Dikarya</taxon>
        <taxon>Ascomycota</taxon>
        <taxon>Pezizomycotina</taxon>
        <taxon>Eurotiomycetes</taxon>
        <taxon>Eurotiomycetidae</taxon>
        <taxon>Eurotiales</taxon>
        <taxon>Aspergillaceae</taxon>
        <taxon>Aspergillus</taxon>
        <taxon>Aspergillus subgen. Circumdati</taxon>
    </lineage>
</organism>
<keyword evidence="15" id="KW-1185">Reference proteome</keyword>
<reference evidence="14 15" key="1">
    <citation type="submission" date="2016-12" db="EMBL/GenBank/DDBJ databases">
        <title>The genomes of Aspergillus section Nigri reveals drivers in fungal speciation.</title>
        <authorList>
            <consortium name="DOE Joint Genome Institute"/>
            <person name="Vesth T.C."/>
            <person name="Nybo J."/>
            <person name="Theobald S."/>
            <person name="Brandl J."/>
            <person name="Frisvad J.C."/>
            <person name="Nielsen K.F."/>
            <person name="Lyhne E.K."/>
            <person name="Kogle M.E."/>
            <person name="Kuo A."/>
            <person name="Riley R."/>
            <person name="Clum A."/>
            <person name="Nolan M."/>
            <person name="Lipzen A."/>
            <person name="Salamov A."/>
            <person name="Henrissat B."/>
            <person name="Wiebenga A."/>
            <person name="De Vries R.P."/>
            <person name="Grigoriev I.V."/>
            <person name="Mortensen U.H."/>
            <person name="Andersen M.R."/>
            <person name="Baker S.E."/>
        </authorList>
    </citation>
    <scope>NUCLEOTIDE SEQUENCE [LARGE SCALE GENOMIC DNA]</scope>
    <source>
        <strain evidence="14 15">CBS 117.55</strain>
    </source>
</reference>
<dbReference type="PROSITE" id="PS00498">
    <property type="entry name" value="TYROSINASE_2"/>
    <property type="match status" value="1"/>
</dbReference>